<reference evidence="1" key="1">
    <citation type="submission" date="2019-03" db="EMBL/GenBank/DDBJ databases">
        <authorList>
            <person name="Mank J."/>
            <person name="Almeida P."/>
        </authorList>
    </citation>
    <scope>NUCLEOTIDE SEQUENCE</scope>
    <source>
        <strain evidence="1">78183</strain>
    </source>
</reference>
<dbReference type="AlphaFoldDB" id="A0A6N2NFJ7"/>
<dbReference type="EMBL" id="CAADRP010002063">
    <property type="protein sequence ID" value="VFU60549.1"/>
    <property type="molecule type" value="Genomic_DNA"/>
</dbReference>
<proteinExistence type="predicted"/>
<sequence>MVNVMAQDQQWLPKCLNTTLDPNQETREGSFEPPVGATEKDLHGNYSYLRWMILIGKFVPQLGWLSLRLLYMIGLRIDLIYRRFF</sequence>
<protein>
    <submittedName>
        <fullName evidence="1">Uncharacterized protein</fullName>
    </submittedName>
</protein>
<name>A0A6N2NFJ7_SALVM</name>
<accession>A0A6N2NFJ7</accession>
<gene>
    <name evidence="1" type="ORF">SVIM_LOCUS449257</name>
</gene>
<organism evidence="1">
    <name type="scientific">Salix viminalis</name>
    <name type="common">Common osier</name>
    <name type="synonym">Basket willow</name>
    <dbReference type="NCBI Taxonomy" id="40686"/>
    <lineage>
        <taxon>Eukaryota</taxon>
        <taxon>Viridiplantae</taxon>
        <taxon>Streptophyta</taxon>
        <taxon>Embryophyta</taxon>
        <taxon>Tracheophyta</taxon>
        <taxon>Spermatophyta</taxon>
        <taxon>Magnoliopsida</taxon>
        <taxon>eudicotyledons</taxon>
        <taxon>Gunneridae</taxon>
        <taxon>Pentapetalae</taxon>
        <taxon>rosids</taxon>
        <taxon>fabids</taxon>
        <taxon>Malpighiales</taxon>
        <taxon>Salicaceae</taxon>
        <taxon>Saliceae</taxon>
        <taxon>Salix</taxon>
    </lineage>
</organism>
<evidence type="ECO:0000313" key="1">
    <source>
        <dbReference type="EMBL" id="VFU60549.1"/>
    </source>
</evidence>